<proteinExistence type="predicted"/>
<dbReference type="Proteomes" id="UP001148662">
    <property type="component" value="Unassembled WGS sequence"/>
</dbReference>
<accession>A0ACC1TEZ6</accession>
<evidence type="ECO:0000313" key="1">
    <source>
        <dbReference type="EMBL" id="KAJ3559674.1"/>
    </source>
</evidence>
<evidence type="ECO:0000313" key="2">
    <source>
        <dbReference type="Proteomes" id="UP001148662"/>
    </source>
</evidence>
<reference evidence="1" key="1">
    <citation type="submission" date="2022-07" db="EMBL/GenBank/DDBJ databases">
        <title>Genome Sequence of Phlebia brevispora.</title>
        <authorList>
            <person name="Buettner E."/>
        </authorList>
    </citation>
    <scope>NUCLEOTIDE SEQUENCE</scope>
    <source>
        <strain evidence="1">MPL23</strain>
    </source>
</reference>
<keyword evidence="2" id="KW-1185">Reference proteome</keyword>
<protein>
    <submittedName>
        <fullName evidence="1">Uncharacterized protein</fullName>
    </submittedName>
</protein>
<sequence length="253" mass="27185">MLVFPLERAKTPGRRSTVPSAIIHFKSRSRPTPSTWESRGEGAERTTSRHANQARTENGRGRTKMRVGCSPVSVAGPVEVASLVTTLDGTEDTRLELSSDKLAEPGTEEATEGADETTDVAREVDREIGAVLKRLELSTEDAADTENDETKLELGATLKLVRLEEDRADDDSTEIPLEKEAGALLGSESDALLGVEMIVEGAALLSGWVKDEVNAAEAEDVSRRANTPCSPEVNFIVSKQPLDGVAPLEPSSY</sequence>
<comment type="caution">
    <text evidence="1">The sequence shown here is derived from an EMBL/GenBank/DDBJ whole genome shotgun (WGS) entry which is preliminary data.</text>
</comment>
<gene>
    <name evidence="1" type="ORF">NM688_g206</name>
</gene>
<organism evidence="1 2">
    <name type="scientific">Phlebia brevispora</name>
    <dbReference type="NCBI Taxonomy" id="194682"/>
    <lineage>
        <taxon>Eukaryota</taxon>
        <taxon>Fungi</taxon>
        <taxon>Dikarya</taxon>
        <taxon>Basidiomycota</taxon>
        <taxon>Agaricomycotina</taxon>
        <taxon>Agaricomycetes</taxon>
        <taxon>Polyporales</taxon>
        <taxon>Meruliaceae</taxon>
        <taxon>Phlebia</taxon>
    </lineage>
</organism>
<name>A0ACC1TEZ6_9APHY</name>
<dbReference type="EMBL" id="JANHOG010000014">
    <property type="protein sequence ID" value="KAJ3559674.1"/>
    <property type="molecule type" value="Genomic_DNA"/>
</dbReference>